<comment type="similarity">
    <text evidence="1">Belongs to the short-chain dehydrogenases/reductases (SDR) family.</text>
</comment>
<dbReference type="FunFam" id="3.40.50.720:FF:000084">
    <property type="entry name" value="Short-chain dehydrogenase reductase"/>
    <property type="match status" value="1"/>
</dbReference>
<organism evidence="3">
    <name type="scientific">freshwater metagenome</name>
    <dbReference type="NCBI Taxonomy" id="449393"/>
    <lineage>
        <taxon>unclassified sequences</taxon>
        <taxon>metagenomes</taxon>
        <taxon>ecological metagenomes</taxon>
    </lineage>
</organism>
<proteinExistence type="inferred from homology"/>
<dbReference type="InterPro" id="IPR002347">
    <property type="entry name" value="SDR_fam"/>
</dbReference>
<sequence>MSRVAIVTGAARGIGAAVVDNLVAQGMSVVAVDRCRDDPSIPYALATKQELDHVVSRHGSHALALVGDVRSASDMALAVETAVEQFGGLDVGVACAGFIAGGVPLWEMDDAAYDTVIDINLHGTRRLFDAVASRLVSSPVEHGRMIAVSSAAGLIGVHNAAAYVAAKHGVIGLVKGLASDVAGTGITVNAICPGSTDTSMLGASAKLYGLDSPEEFANHQLIGRLLTPQEPAALIGWLASEASSGVTGTALPVDGGMTAT</sequence>
<dbReference type="EMBL" id="CAFBLT010000001">
    <property type="protein sequence ID" value="CAB4867549.1"/>
    <property type="molecule type" value="Genomic_DNA"/>
</dbReference>
<evidence type="ECO:0000313" key="3">
    <source>
        <dbReference type="EMBL" id="CAB4819580.1"/>
    </source>
</evidence>
<dbReference type="Pfam" id="PF13561">
    <property type="entry name" value="adh_short_C2"/>
    <property type="match status" value="1"/>
</dbReference>
<dbReference type="Gene3D" id="3.40.50.720">
    <property type="entry name" value="NAD(P)-binding Rossmann-like Domain"/>
    <property type="match status" value="1"/>
</dbReference>
<evidence type="ECO:0000313" key="5">
    <source>
        <dbReference type="EMBL" id="CAB5013808.1"/>
    </source>
</evidence>
<dbReference type="EMBL" id="CAFBPM010000003">
    <property type="protein sequence ID" value="CAB5013808.1"/>
    <property type="molecule type" value="Genomic_DNA"/>
</dbReference>
<keyword evidence="2" id="KW-0560">Oxidoreductase</keyword>
<dbReference type="NCBIfam" id="TIGR04504">
    <property type="entry name" value="SDR_subfam_2"/>
    <property type="match status" value="1"/>
</dbReference>
<dbReference type="PANTHER" id="PTHR24321:SF8">
    <property type="entry name" value="ESTRADIOL 17-BETA-DEHYDROGENASE 8-RELATED"/>
    <property type="match status" value="1"/>
</dbReference>
<dbReference type="InterPro" id="IPR030981">
    <property type="entry name" value="SDR_subfam_2"/>
</dbReference>
<evidence type="ECO:0000313" key="4">
    <source>
        <dbReference type="EMBL" id="CAB4867549.1"/>
    </source>
</evidence>
<evidence type="ECO:0000256" key="2">
    <source>
        <dbReference type="ARBA" id="ARBA00023002"/>
    </source>
</evidence>
<dbReference type="CDD" id="cd05233">
    <property type="entry name" value="SDR_c"/>
    <property type="match status" value="1"/>
</dbReference>
<dbReference type="GO" id="GO:0016491">
    <property type="term" value="F:oxidoreductase activity"/>
    <property type="evidence" value="ECO:0007669"/>
    <property type="project" value="UniProtKB-KW"/>
</dbReference>
<dbReference type="SUPFAM" id="SSF51735">
    <property type="entry name" value="NAD(P)-binding Rossmann-fold domains"/>
    <property type="match status" value="1"/>
</dbReference>
<name>A0A6J6ZCY6_9ZZZZ</name>
<protein>
    <submittedName>
        <fullName evidence="3">Unannotated protein</fullName>
    </submittedName>
</protein>
<dbReference type="InterPro" id="IPR036291">
    <property type="entry name" value="NAD(P)-bd_dom_sf"/>
</dbReference>
<dbReference type="NCBIfam" id="NF040491">
    <property type="entry name" value="SDR_subfam_4"/>
    <property type="match status" value="1"/>
</dbReference>
<dbReference type="EMBL" id="CAFABE010000009">
    <property type="protein sequence ID" value="CAB4819580.1"/>
    <property type="molecule type" value="Genomic_DNA"/>
</dbReference>
<reference evidence="3" key="1">
    <citation type="submission" date="2020-05" db="EMBL/GenBank/DDBJ databases">
        <authorList>
            <person name="Chiriac C."/>
            <person name="Salcher M."/>
            <person name="Ghai R."/>
            <person name="Kavagutti S V."/>
        </authorList>
    </citation>
    <scope>NUCLEOTIDE SEQUENCE</scope>
</reference>
<dbReference type="PROSITE" id="PS00061">
    <property type="entry name" value="ADH_SHORT"/>
    <property type="match status" value="1"/>
</dbReference>
<gene>
    <name evidence="3" type="ORF">UFOPK3164_00318</name>
    <name evidence="4" type="ORF">UFOPK3427_00587</name>
    <name evidence="5" type="ORF">UFOPK4112_00470</name>
</gene>
<dbReference type="InterPro" id="IPR020904">
    <property type="entry name" value="Sc_DH/Rdtase_CS"/>
</dbReference>
<dbReference type="PRINTS" id="PR00081">
    <property type="entry name" value="GDHRDH"/>
</dbReference>
<dbReference type="AlphaFoldDB" id="A0A6J6ZCY6"/>
<evidence type="ECO:0000256" key="1">
    <source>
        <dbReference type="ARBA" id="ARBA00006484"/>
    </source>
</evidence>
<accession>A0A6J6ZCY6</accession>
<dbReference type="PANTHER" id="PTHR24321">
    <property type="entry name" value="DEHYDROGENASES, SHORT CHAIN"/>
    <property type="match status" value="1"/>
</dbReference>